<reference evidence="2 3" key="1">
    <citation type="submission" date="2018-12" db="EMBL/GenBank/DDBJ databases">
        <title>YIM 101343 draft genome.</title>
        <authorList>
            <person name="Chen X."/>
        </authorList>
    </citation>
    <scope>NUCLEOTIDE SEQUENCE [LARGE SCALE GENOMIC DNA]</scope>
    <source>
        <strain evidence="2 3">YIM 101343</strain>
    </source>
</reference>
<evidence type="ECO:0000313" key="3">
    <source>
        <dbReference type="Proteomes" id="UP000274907"/>
    </source>
</evidence>
<feature type="region of interest" description="Disordered" evidence="1">
    <location>
        <begin position="262"/>
        <end position="294"/>
    </location>
</feature>
<dbReference type="AlphaFoldDB" id="A0A3S0B585"/>
<evidence type="ECO:0000313" key="2">
    <source>
        <dbReference type="EMBL" id="RSZ64414.1"/>
    </source>
</evidence>
<gene>
    <name evidence="2" type="ORF">EAH68_05320</name>
</gene>
<feature type="region of interest" description="Disordered" evidence="1">
    <location>
        <begin position="110"/>
        <end position="205"/>
    </location>
</feature>
<comment type="caution">
    <text evidence="2">The sequence shown here is derived from an EMBL/GenBank/DDBJ whole genome shotgun (WGS) entry which is preliminary data.</text>
</comment>
<dbReference type="RefSeq" id="WP_126120284.1">
    <property type="nucleotide sequence ID" value="NZ_RXHJ01000005.1"/>
</dbReference>
<dbReference type="OrthoDB" id="3383452at2"/>
<organism evidence="2 3">
    <name type="scientific">Corynebacterium hylobatis</name>
    <dbReference type="NCBI Taxonomy" id="1859290"/>
    <lineage>
        <taxon>Bacteria</taxon>
        <taxon>Bacillati</taxon>
        <taxon>Actinomycetota</taxon>
        <taxon>Actinomycetes</taxon>
        <taxon>Mycobacteriales</taxon>
        <taxon>Corynebacteriaceae</taxon>
        <taxon>Corynebacterium</taxon>
    </lineage>
</organism>
<dbReference type="EMBL" id="RXHJ01000005">
    <property type="protein sequence ID" value="RSZ64414.1"/>
    <property type="molecule type" value="Genomic_DNA"/>
</dbReference>
<dbReference type="Proteomes" id="UP000274907">
    <property type="component" value="Unassembled WGS sequence"/>
</dbReference>
<feature type="compositionally biased region" description="Basic and acidic residues" evidence="1">
    <location>
        <begin position="177"/>
        <end position="194"/>
    </location>
</feature>
<dbReference type="Pfam" id="PF13730">
    <property type="entry name" value="HTH_36"/>
    <property type="match status" value="1"/>
</dbReference>
<evidence type="ECO:0000256" key="1">
    <source>
        <dbReference type="SAM" id="MobiDB-lite"/>
    </source>
</evidence>
<sequence>MSIEAYVWALKHAPVTPTDRDRVVLFALADHADDRGRNAFPSQATIANYIYGEASPAGLRKVQRALKSLIEGGWITPDPDNAKLQAVMPRVHPSQRPVAYTLNLSFVRTPPDTSDGTLPTLVTGGRAGAPVTSDPGPPSPVSKPPVTSDGRTVSNHQENRQGGGVGTSRTGMGLSDRAVKENGADAPGMDEKRSTGPALCPVHGDQDPGTNCHGCRQAREAREADQQNTGRARRAQIDQCDQCDANGWLLHVLPVVRCTHSPAAEHQPGAPAPADLEHVSPEGPEAASSRAPAA</sequence>
<keyword evidence="3" id="KW-1185">Reference proteome</keyword>
<name>A0A3S0B585_9CORY</name>
<accession>A0A3S0B585</accession>
<protein>
    <submittedName>
        <fullName evidence="2">Helix-turn-helix domain-containing protein</fullName>
    </submittedName>
</protein>
<proteinExistence type="predicted"/>